<dbReference type="PANTHER" id="PTHR38032">
    <property type="entry name" value="POLYMERASE-RELATED"/>
    <property type="match status" value="1"/>
</dbReference>
<evidence type="ECO:0000313" key="3">
    <source>
        <dbReference type="Proteomes" id="UP000002194"/>
    </source>
</evidence>
<evidence type="ECO:0008006" key="4">
    <source>
        <dbReference type="Google" id="ProtNLM"/>
    </source>
</evidence>
<dbReference type="InterPro" id="IPR046865">
    <property type="entry name" value="FapA_b_solenoid"/>
</dbReference>
<keyword evidence="3" id="KW-1185">Reference proteome</keyword>
<dbReference type="PaxDb" id="882-DVU_0641"/>
<gene>
    <name evidence="2" type="ordered locus">DVU_0641</name>
</gene>
<protein>
    <recommendedName>
        <fullName evidence="4">DUF342 domain-containing protein</fullName>
    </recommendedName>
</protein>
<name>Q72ED7_NITV2</name>
<dbReference type="Proteomes" id="UP000002194">
    <property type="component" value="Chromosome"/>
</dbReference>
<dbReference type="eggNOG" id="COG1315">
    <property type="taxonomic scope" value="Bacteria"/>
</dbReference>
<dbReference type="SMR" id="Q72ED7"/>
<accession>Q72ED7</accession>
<evidence type="ECO:0000313" key="2">
    <source>
        <dbReference type="EMBL" id="AAS95122.1"/>
    </source>
</evidence>
<dbReference type="EnsemblBacteria" id="AAS95122">
    <property type="protein sequence ID" value="AAS95122"/>
    <property type="gene ID" value="DVU_0641"/>
</dbReference>
<dbReference type="InterPro" id="IPR005646">
    <property type="entry name" value="FapA"/>
</dbReference>
<dbReference type="STRING" id="882.DVU_0641"/>
<feature type="coiled-coil region" evidence="1">
    <location>
        <begin position="303"/>
        <end position="330"/>
    </location>
</feature>
<dbReference type="PATRIC" id="fig|882.5.peg.598"/>
<dbReference type="RefSeq" id="WP_010937944.1">
    <property type="nucleotide sequence ID" value="NC_002937.3"/>
</dbReference>
<proteinExistence type="predicted"/>
<sequence length="382" mass="41064">MQEDTLTSRGNMPYSLNVLIPLSCDLRPPVPQAIHAGRVDHRELGFVHPVSPGDVVAEVLVPAGEHFSPEVAQHLIGEGCALGDASTEHTEGQGVPVVATRSGHLDWDERALAVRDTLVVDEDVTYHVGNIRYFGDLIVRGMVRVAFRVRARSLLVEGLIEGAFIECERLEARGGVKAGGSGRLRVRETVAAPFMENAIVHAGSHVVVSGSSLHNEIKSNASVQVAERLIGGMTAARDSITVGERLGGGMSTLTRVQVGYDPFLNTAVHRLEVQAQHVEEVMLSCAKLAGRGGRLGDKAKARGERYAAALKRLRRKLADLLARLDATSTLETCTIDVRGEVRPGVEICIGPARLMNQDFLKNVRFSYCDGAVVATHPAGRTA</sequence>
<dbReference type="EMBL" id="AE017285">
    <property type="protein sequence ID" value="AAS95122.1"/>
    <property type="molecule type" value="Genomic_DNA"/>
</dbReference>
<dbReference type="KEGG" id="dvu:DVU_0641"/>
<evidence type="ECO:0000256" key="1">
    <source>
        <dbReference type="SAM" id="Coils"/>
    </source>
</evidence>
<dbReference type="PANTHER" id="PTHR38032:SF1">
    <property type="entry name" value="RNA-BINDING PROTEIN KHPB N-TERMINAL DOMAIN-CONTAINING PROTEIN"/>
    <property type="match status" value="1"/>
</dbReference>
<keyword evidence="1" id="KW-0175">Coiled coil</keyword>
<organism evidence="2 3">
    <name type="scientific">Nitratidesulfovibrio vulgaris (strain ATCC 29579 / DSM 644 / CCUG 34227 / NCIMB 8303 / VKM B-1760 / Hildenborough)</name>
    <name type="common">Desulfovibrio vulgaris</name>
    <dbReference type="NCBI Taxonomy" id="882"/>
    <lineage>
        <taxon>Bacteria</taxon>
        <taxon>Pseudomonadati</taxon>
        <taxon>Thermodesulfobacteriota</taxon>
        <taxon>Desulfovibrionia</taxon>
        <taxon>Desulfovibrionales</taxon>
        <taxon>Desulfovibrionaceae</taxon>
        <taxon>Nitratidesulfovibrio</taxon>
    </lineage>
</organism>
<dbReference type="AlphaFoldDB" id="Q72ED7"/>
<dbReference type="Pfam" id="PF03961">
    <property type="entry name" value="FapA"/>
    <property type="match status" value="1"/>
</dbReference>
<dbReference type="OrthoDB" id="5446236at2"/>
<dbReference type="HOGENOM" id="CLU_026157_2_1_7"/>
<reference evidence="2 3" key="1">
    <citation type="journal article" date="2004" name="Nat. Biotechnol.">
        <title>The genome sequence of the anaerobic, sulfate-reducing bacterium Desulfovibrio vulgaris Hildenborough.</title>
        <authorList>
            <person name="Heidelberg J.F."/>
            <person name="Seshadri R."/>
            <person name="Haveman S.A."/>
            <person name="Hemme C.L."/>
            <person name="Paulsen I.T."/>
            <person name="Kolonay J.F."/>
            <person name="Eisen J.A."/>
            <person name="Ward N."/>
            <person name="Methe B."/>
            <person name="Brinkac L.M."/>
            <person name="Daugherty S.C."/>
            <person name="Deboy R.T."/>
            <person name="Dodson R.J."/>
            <person name="Durkin A.S."/>
            <person name="Madupu R."/>
            <person name="Nelson W.C."/>
            <person name="Sullivan S.A."/>
            <person name="Fouts D."/>
            <person name="Haft D.H."/>
            <person name="Selengut J."/>
            <person name="Peterson J.D."/>
            <person name="Davidsen T.M."/>
            <person name="Zafar N."/>
            <person name="Zhou L."/>
            <person name="Radune D."/>
            <person name="Dimitrov G."/>
            <person name="Hance M."/>
            <person name="Tran K."/>
            <person name="Khouri H."/>
            <person name="Gill J."/>
            <person name="Utterback T.R."/>
            <person name="Feldblyum T.V."/>
            <person name="Wall J.D."/>
            <person name="Voordouw G."/>
            <person name="Fraser C.M."/>
        </authorList>
    </citation>
    <scope>NUCLEOTIDE SEQUENCE [LARGE SCALE GENOMIC DNA]</scope>
    <source>
        <strain evidence="3">ATCC 29579 / DSM 644 / NCIMB 8303 / VKM B-1760 / Hildenborough</strain>
    </source>
</reference>